<dbReference type="OrthoDB" id="4393730at2"/>
<accession>A0A368Y8E7</accession>
<dbReference type="NCBIfam" id="NF008211">
    <property type="entry name" value="PRK10974.1"/>
    <property type="match status" value="1"/>
</dbReference>
<name>A0A368Y8E7_9BURK</name>
<dbReference type="InterPro" id="IPR050490">
    <property type="entry name" value="Bact_solute-bd_prot1"/>
</dbReference>
<dbReference type="PANTHER" id="PTHR43649">
    <property type="entry name" value="ARABINOSE-BINDING PROTEIN-RELATED"/>
    <property type="match status" value="1"/>
</dbReference>
<organism evidence="8 9">
    <name type="scientific">Pseudorhodoferax soli</name>
    <dbReference type="NCBI Taxonomy" id="545864"/>
    <lineage>
        <taxon>Bacteria</taxon>
        <taxon>Pseudomonadati</taxon>
        <taxon>Pseudomonadota</taxon>
        <taxon>Betaproteobacteria</taxon>
        <taxon>Burkholderiales</taxon>
        <taxon>Comamonadaceae</taxon>
    </lineage>
</organism>
<evidence type="ECO:0000256" key="3">
    <source>
        <dbReference type="ARBA" id="ARBA00011557"/>
    </source>
</evidence>
<evidence type="ECO:0000256" key="1">
    <source>
        <dbReference type="ARBA" id="ARBA00004418"/>
    </source>
</evidence>
<dbReference type="PANTHER" id="PTHR43649:SF31">
    <property type="entry name" value="SN-GLYCEROL-3-PHOSPHATE-BINDING PERIPLASMIC PROTEIN UGPB"/>
    <property type="match status" value="1"/>
</dbReference>
<proteinExistence type="inferred from homology"/>
<dbReference type="InterPro" id="IPR006059">
    <property type="entry name" value="SBP"/>
</dbReference>
<reference evidence="8 9" key="1">
    <citation type="submission" date="2018-07" db="EMBL/GenBank/DDBJ databases">
        <title>Genomic Encyclopedia of Type Strains, Phase IV (KMG-IV): sequencing the most valuable type-strain genomes for metagenomic binning, comparative biology and taxonomic classification.</title>
        <authorList>
            <person name="Goeker M."/>
        </authorList>
    </citation>
    <scope>NUCLEOTIDE SEQUENCE [LARGE SCALE GENOMIC DNA]</scope>
    <source>
        <strain evidence="8 9">DSM 21634</strain>
    </source>
</reference>
<feature type="signal peptide" evidence="7">
    <location>
        <begin position="1"/>
        <end position="21"/>
    </location>
</feature>
<evidence type="ECO:0000256" key="2">
    <source>
        <dbReference type="ARBA" id="ARBA00008520"/>
    </source>
</evidence>
<gene>
    <name evidence="8" type="ORF">DES41_101593</name>
</gene>
<comment type="subcellular location">
    <subcellularLocation>
        <location evidence="1">Periplasm</location>
    </subcellularLocation>
</comment>
<dbReference type="Gene3D" id="3.40.190.10">
    <property type="entry name" value="Periplasmic binding protein-like II"/>
    <property type="match status" value="2"/>
</dbReference>
<evidence type="ECO:0000256" key="6">
    <source>
        <dbReference type="ARBA" id="ARBA00022729"/>
    </source>
</evidence>
<evidence type="ECO:0000256" key="5">
    <source>
        <dbReference type="ARBA" id="ARBA00022448"/>
    </source>
</evidence>
<dbReference type="SUPFAM" id="SSF53850">
    <property type="entry name" value="Periplasmic binding protein-like II"/>
    <property type="match status" value="1"/>
</dbReference>
<sequence>MKKTFALAALAAAAFALPAHAQTEIQWWHAMSGPLGEWVNDLAKQFNASQSEYKVVPTYKGQYDETLTAGVAAFRAGNAPHILQVFEVGTATMMASKGVIKPVGEIMKDSGAKFDQAAYISAVAGYYTAPNGQMLSFPFNSSTTIFYYNKDAFKAAGLDPNKAPTTWPEVVAAAAKLKASGHKCPFTTSWVSWTQLESFSAWHNTLYATLNNGFGGTATRLAFNSPLHVRHFENLANMSQQGLFVYKGRNNTPDASFPSGECAMMTGSSGLYARVAKDAKFAYGIGALPYYPDVAGAPQNTVIGGASLWAIGGKKPAEYKGVAAFFSFLSNADVQSASHKRTGYLPVTMAAYELTEKSGFYKQNPGTDVAVTQMIRKTTDKSRGIRLGNFLQIRTIVDEEAEQIWSGKQSAKQALDNAVKRGNEQLERFQKANKG</sequence>
<comment type="similarity">
    <text evidence="2">Belongs to the bacterial solute-binding protein 1 family.</text>
</comment>
<comment type="caution">
    <text evidence="8">The sequence shown here is derived from an EMBL/GenBank/DDBJ whole genome shotgun (WGS) entry which is preliminary data.</text>
</comment>
<evidence type="ECO:0000313" key="9">
    <source>
        <dbReference type="Proteomes" id="UP000252884"/>
    </source>
</evidence>
<dbReference type="Proteomes" id="UP000252884">
    <property type="component" value="Unassembled WGS sequence"/>
</dbReference>
<protein>
    <recommendedName>
        <fullName evidence="4">sn-glycerol-3-phosphate-binding periplasmic protein UgpB</fullName>
    </recommendedName>
</protein>
<evidence type="ECO:0000256" key="7">
    <source>
        <dbReference type="SAM" id="SignalP"/>
    </source>
</evidence>
<feature type="chain" id="PRO_5016967898" description="sn-glycerol-3-phosphate-binding periplasmic protein UgpB" evidence="7">
    <location>
        <begin position="22"/>
        <end position="435"/>
    </location>
</feature>
<dbReference type="AlphaFoldDB" id="A0A368Y8E7"/>
<dbReference type="CDD" id="cd14748">
    <property type="entry name" value="PBP2_UgpB"/>
    <property type="match status" value="1"/>
</dbReference>
<keyword evidence="9" id="KW-1185">Reference proteome</keyword>
<evidence type="ECO:0000256" key="4">
    <source>
        <dbReference type="ARBA" id="ARBA00017470"/>
    </source>
</evidence>
<keyword evidence="5" id="KW-0813">Transport</keyword>
<dbReference type="GO" id="GO:0042597">
    <property type="term" value="C:periplasmic space"/>
    <property type="evidence" value="ECO:0007669"/>
    <property type="project" value="UniProtKB-SubCell"/>
</dbReference>
<dbReference type="RefSeq" id="WP_114465776.1">
    <property type="nucleotide sequence ID" value="NZ_QPJK01000001.1"/>
</dbReference>
<comment type="subunit">
    <text evidence="3">The complex is composed of two ATP-binding proteins (UgpC), two transmembrane proteins (UgpA and UgpE) and a solute-binding protein (UgpB).</text>
</comment>
<keyword evidence="6 7" id="KW-0732">Signal</keyword>
<dbReference type="Pfam" id="PF13416">
    <property type="entry name" value="SBP_bac_8"/>
    <property type="match status" value="1"/>
</dbReference>
<evidence type="ECO:0000313" key="8">
    <source>
        <dbReference type="EMBL" id="RCW75989.1"/>
    </source>
</evidence>
<dbReference type="EMBL" id="QPJK01000001">
    <property type="protein sequence ID" value="RCW75989.1"/>
    <property type="molecule type" value="Genomic_DNA"/>
</dbReference>